<dbReference type="PANTHER" id="PTHR10091:SF0">
    <property type="entry name" value="GALACTOSE MUTAROTASE"/>
    <property type="match status" value="1"/>
</dbReference>
<sequence>MAPAVNATVVGGLVAAALFIGFGPSLGKRFGRYFTTRGLPTYVLRSETGVSIHISPIGCAITKLLAPDARGRVSDIVLGFDDLTAYLDGRNPYFGVVVGRCANRIADGQFKLDGQTYSLPINDPPNELHGTLLFEP</sequence>
<organism evidence="1 2">
    <name type="scientific">Apatococcus fuscideae</name>
    <dbReference type="NCBI Taxonomy" id="2026836"/>
    <lineage>
        <taxon>Eukaryota</taxon>
        <taxon>Viridiplantae</taxon>
        <taxon>Chlorophyta</taxon>
        <taxon>core chlorophytes</taxon>
        <taxon>Trebouxiophyceae</taxon>
        <taxon>Chlorellales</taxon>
        <taxon>Chlorellaceae</taxon>
        <taxon>Apatococcus</taxon>
    </lineage>
</organism>
<dbReference type="InterPro" id="IPR014718">
    <property type="entry name" value="GH-type_carb-bd"/>
</dbReference>
<dbReference type="GO" id="GO:0006006">
    <property type="term" value="P:glucose metabolic process"/>
    <property type="evidence" value="ECO:0007669"/>
    <property type="project" value="TreeGrafter"/>
</dbReference>
<dbReference type="GO" id="GO:0033499">
    <property type="term" value="P:galactose catabolic process via UDP-galactose, Leloir pathway"/>
    <property type="evidence" value="ECO:0007669"/>
    <property type="project" value="TreeGrafter"/>
</dbReference>
<dbReference type="InterPro" id="IPR011013">
    <property type="entry name" value="Gal_mutarotase_sf_dom"/>
</dbReference>
<dbReference type="PANTHER" id="PTHR10091">
    <property type="entry name" value="ALDOSE-1-EPIMERASE"/>
    <property type="match status" value="1"/>
</dbReference>
<reference evidence="1 2" key="1">
    <citation type="journal article" date="2024" name="Nat. Commun.">
        <title>Phylogenomics reveals the evolutionary origins of lichenization in chlorophyte algae.</title>
        <authorList>
            <person name="Puginier C."/>
            <person name="Libourel C."/>
            <person name="Otte J."/>
            <person name="Skaloud P."/>
            <person name="Haon M."/>
            <person name="Grisel S."/>
            <person name="Petersen M."/>
            <person name="Berrin J.G."/>
            <person name="Delaux P.M."/>
            <person name="Dal Grande F."/>
            <person name="Keller J."/>
        </authorList>
    </citation>
    <scope>NUCLEOTIDE SEQUENCE [LARGE SCALE GENOMIC DNA]</scope>
    <source>
        <strain evidence="1 2">SAG 2523</strain>
    </source>
</reference>
<dbReference type="InterPro" id="IPR008183">
    <property type="entry name" value="Aldose_1/G6P_1-epimerase"/>
</dbReference>
<comment type="caution">
    <text evidence="1">The sequence shown here is derived from an EMBL/GenBank/DDBJ whole genome shotgun (WGS) entry which is preliminary data.</text>
</comment>
<dbReference type="SUPFAM" id="SSF74650">
    <property type="entry name" value="Galactose mutarotase-like"/>
    <property type="match status" value="1"/>
</dbReference>
<evidence type="ECO:0000313" key="2">
    <source>
        <dbReference type="Proteomes" id="UP001485043"/>
    </source>
</evidence>
<dbReference type="GO" id="GO:0030246">
    <property type="term" value="F:carbohydrate binding"/>
    <property type="evidence" value="ECO:0007669"/>
    <property type="project" value="InterPro"/>
</dbReference>
<protein>
    <recommendedName>
        <fullName evidence="3">Aldose 1-epimerase</fullName>
    </recommendedName>
</protein>
<keyword evidence="2" id="KW-1185">Reference proteome</keyword>
<dbReference type="EMBL" id="JALJOV010000557">
    <property type="protein sequence ID" value="KAK9862787.1"/>
    <property type="molecule type" value="Genomic_DNA"/>
</dbReference>
<dbReference type="Gene3D" id="2.70.98.10">
    <property type="match status" value="1"/>
</dbReference>
<dbReference type="Proteomes" id="UP001485043">
    <property type="component" value="Unassembled WGS sequence"/>
</dbReference>
<dbReference type="Pfam" id="PF01263">
    <property type="entry name" value="Aldose_epim"/>
    <property type="match status" value="1"/>
</dbReference>
<evidence type="ECO:0008006" key="3">
    <source>
        <dbReference type="Google" id="ProtNLM"/>
    </source>
</evidence>
<accession>A0AAW1T284</accession>
<evidence type="ECO:0000313" key="1">
    <source>
        <dbReference type="EMBL" id="KAK9862787.1"/>
    </source>
</evidence>
<gene>
    <name evidence="1" type="ORF">WJX84_006795</name>
</gene>
<dbReference type="AlphaFoldDB" id="A0AAW1T284"/>
<proteinExistence type="predicted"/>
<dbReference type="GO" id="GO:0004034">
    <property type="term" value="F:aldose 1-epimerase activity"/>
    <property type="evidence" value="ECO:0007669"/>
    <property type="project" value="TreeGrafter"/>
</dbReference>
<name>A0AAW1T284_9CHLO</name>